<name>A0ABZ0AVX4_9BURK</name>
<dbReference type="PANTHER" id="PTHR30535">
    <property type="entry name" value="VITAMIN B12-BINDING PROTEIN"/>
    <property type="match status" value="1"/>
</dbReference>
<evidence type="ECO:0000259" key="2">
    <source>
        <dbReference type="PROSITE" id="PS50983"/>
    </source>
</evidence>
<feature type="domain" description="Fe/B12 periplasmic-binding" evidence="2">
    <location>
        <begin position="56"/>
        <end position="328"/>
    </location>
</feature>
<evidence type="ECO:0000256" key="1">
    <source>
        <dbReference type="SAM" id="SignalP"/>
    </source>
</evidence>
<evidence type="ECO:0000313" key="3">
    <source>
        <dbReference type="EMBL" id="WNO03801.1"/>
    </source>
</evidence>
<dbReference type="InterPro" id="IPR050902">
    <property type="entry name" value="ABC_Transporter_SBP"/>
</dbReference>
<reference evidence="3 4" key="1">
    <citation type="submission" date="2023-08" db="EMBL/GenBank/DDBJ databases">
        <title>Rhodoferax potami sp. nov. and Rhodoferax mekongensis sp. nov., isolated from the Mekong River in Thailand.</title>
        <authorList>
            <person name="Kitikhun S."/>
            <person name="Charoenyingcharoen P."/>
            <person name="Siriarchawattana P."/>
            <person name="Likhitrattanapisal S."/>
            <person name="Nilsakha T."/>
            <person name="Chanpet A."/>
            <person name="Rattanawaree P."/>
            <person name="Ingsriswang S."/>
        </authorList>
    </citation>
    <scope>NUCLEOTIDE SEQUENCE [LARGE SCALE GENOMIC DNA]</scope>
    <source>
        <strain evidence="3 4">TBRC 17307</strain>
    </source>
</reference>
<dbReference type="Pfam" id="PF01497">
    <property type="entry name" value="Peripla_BP_2"/>
    <property type="match status" value="1"/>
</dbReference>
<dbReference type="InterPro" id="IPR002491">
    <property type="entry name" value="ABC_transptr_periplasmic_BD"/>
</dbReference>
<feature type="signal peptide" evidence="1">
    <location>
        <begin position="1"/>
        <end position="33"/>
    </location>
</feature>
<proteinExistence type="predicted"/>
<dbReference type="Gene3D" id="3.40.50.1980">
    <property type="entry name" value="Nitrogenase molybdenum iron protein domain"/>
    <property type="match status" value="2"/>
</dbReference>
<keyword evidence="4" id="KW-1185">Reference proteome</keyword>
<accession>A0ABZ0AVX4</accession>
<keyword evidence="1" id="KW-0732">Signal</keyword>
<organism evidence="3 4">
    <name type="scientific">Rhodoferax mekongensis</name>
    <dbReference type="NCBI Taxonomy" id="3068341"/>
    <lineage>
        <taxon>Bacteria</taxon>
        <taxon>Pseudomonadati</taxon>
        <taxon>Pseudomonadota</taxon>
        <taxon>Betaproteobacteria</taxon>
        <taxon>Burkholderiales</taxon>
        <taxon>Comamonadaceae</taxon>
        <taxon>Rhodoferax</taxon>
    </lineage>
</organism>
<gene>
    <name evidence="3" type="ORF">RAN89_12855</name>
</gene>
<dbReference type="PROSITE" id="PS50983">
    <property type="entry name" value="FE_B12_PBP"/>
    <property type="match status" value="1"/>
</dbReference>
<dbReference type="CDD" id="cd01148">
    <property type="entry name" value="TroA_a"/>
    <property type="match status" value="1"/>
</dbReference>
<sequence length="328" mass="35882">MKNTLKNIALRAGRRPSRSCVMAAAALWSGLLAAQTFPVTVDSCGEKLTFAAPPKAALVHDINMTDMALALGLQKSMVAVSGITGWYKMSPEFRAALGNIKEIAPKQPTLENILAAHPDFFFAGWNYGMKVGGDVTPATLQKYKIPTLVLSESCIHVDKNRPRASMDLLYTDFIKLGTIFGKESAAKAQVSAWKQRLAILPKVPGKEPLRMFLFDSGEDKPFTAGKYAIPTAMMEAVGGRNIMDDVETSWGTVAWEAVAARNPEFLVLLDYQNDGGADKLLQFLQKHPLMQHTDAVRNKRFVALRYEELTPGPANIAAIEKMARAAAR</sequence>
<dbReference type="RefSeq" id="WP_313866685.1">
    <property type="nucleotide sequence ID" value="NZ_CP132507.1"/>
</dbReference>
<dbReference type="Proteomes" id="UP001302257">
    <property type="component" value="Chromosome"/>
</dbReference>
<dbReference type="EMBL" id="CP132507">
    <property type="protein sequence ID" value="WNO03801.1"/>
    <property type="molecule type" value="Genomic_DNA"/>
</dbReference>
<dbReference type="SUPFAM" id="SSF53807">
    <property type="entry name" value="Helical backbone' metal receptor"/>
    <property type="match status" value="1"/>
</dbReference>
<dbReference type="PANTHER" id="PTHR30535:SF7">
    <property type="entry name" value="IRON(III) DICITRATE-BINDING PROTEIN"/>
    <property type="match status" value="1"/>
</dbReference>
<evidence type="ECO:0000313" key="4">
    <source>
        <dbReference type="Proteomes" id="UP001302257"/>
    </source>
</evidence>
<feature type="chain" id="PRO_5046645077" evidence="1">
    <location>
        <begin position="34"/>
        <end position="328"/>
    </location>
</feature>
<protein>
    <submittedName>
        <fullName evidence="3">ABC transporter substrate-binding protein</fullName>
    </submittedName>
</protein>